<keyword evidence="3" id="KW-1185">Reference proteome</keyword>
<evidence type="ECO:0000259" key="1">
    <source>
        <dbReference type="Pfam" id="PF13577"/>
    </source>
</evidence>
<proteinExistence type="predicted"/>
<feature type="domain" description="SnoaL-like" evidence="1">
    <location>
        <begin position="6"/>
        <end position="129"/>
    </location>
</feature>
<dbReference type="RefSeq" id="WP_132187004.1">
    <property type="nucleotide sequence ID" value="NZ_SLWM01000001.1"/>
</dbReference>
<dbReference type="CDD" id="cd00531">
    <property type="entry name" value="NTF2_like"/>
    <property type="match status" value="1"/>
</dbReference>
<dbReference type="Proteomes" id="UP000295818">
    <property type="component" value="Unassembled WGS sequence"/>
</dbReference>
<dbReference type="Pfam" id="PF13577">
    <property type="entry name" value="SnoaL_4"/>
    <property type="match status" value="1"/>
</dbReference>
<reference evidence="2 3" key="1">
    <citation type="journal article" date="2015" name="Stand. Genomic Sci.">
        <title>Genomic Encyclopedia of Bacterial and Archaeal Type Strains, Phase III: the genomes of soil and plant-associated and newly described type strains.</title>
        <authorList>
            <person name="Whitman W.B."/>
            <person name="Woyke T."/>
            <person name="Klenk H.P."/>
            <person name="Zhou Y."/>
            <person name="Lilburn T.G."/>
            <person name="Beck B.J."/>
            <person name="De Vos P."/>
            <person name="Vandamme P."/>
            <person name="Eisen J.A."/>
            <person name="Garrity G."/>
            <person name="Hugenholtz P."/>
            <person name="Kyrpides N.C."/>
        </authorList>
    </citation>
    <scope>NUCLEOTIDE SEQUENCE [LARGE SCALE GENOMIC DNA]</scope>
    <source>
        <strain evidence="2 3">VKM Ac-2538</strain>
    </source>
</reference>
<dbReference type="InterPro" id="IPR037401">
    <property type="entry name" value="SnoaL-like"/>
</dbReference>
<dbReference type="EMBL" id="SLWM01000001">
    <property type="protein sequence ID" value="TCO32045.1"/>
    <property type="molecule type" value="Genomic_DNA"/>
</dbReference>
<dbReference type="SUPFAM" id="SSF54427">
    <property type="entry name" value="NTF2-like"/>
    <property type="match status" value="1"/>
</dbReference>
<gene>
    <name evidence="2" type="ORF">EV644_101688</name>
</gene>
<organism evidence="2 3">
    <name type="scientific">Kribbella orskensis</name>
    <dbReference type="NCBI Taxonomy" id="2512216"/>
    <lineage>
        <taxon>Bacteria</taxon>
        <taxon>Bacillati</taxon>
        <taxon>Actinomycetota</taxon>
        <taxon>Actinomycetes</taxon>
        <taxon>Propionibacteriales</taxon>
        <taxon>Kribbellaceae</taxon>
        <taxon>Kribbella</taxon>
    </lineage>
</organism>
<accession>A0ABY2BVG5</accession>
<evidence type="ECO:0000313" key="3">
    <source>
        <dbReference type="Proteomes" id="UP000295818"/>
    </source>
</evidence>
<evidence type="ECO:0000313" key="2">
    <source>
        <dbReference type="EMBL" id="TCO32045.1"/>
    </source>
</evidence>
<sequence length="151" mass="17196">MEDRIRRLSDESDIRELLLEFARALDAADWTAYAGTFAEDGVFEIYDQHRTGRDEIAAGPRQDLTRWDRTQHYVTNLAVTVDGDIATARGDMLGVHIPDKSEPTKHADVGGIYHCRLRRTDEGWKFSNVRVEILWFAGLPMPRDLPLEPSA</sequence>
<name>A0ABY2BVG5_9ACTN</name>
<dbReference type="Gene3D" id="3.10.450.50">
    <property type="match status" value="1"/>
</dbReference>
<comment type="caution">
    <text evidence="2">The sequence shown here is derived from an EMBL/GenBank/DDBJ whole genome shotgun (WGS) entry which is preliminary data.</text>
</comment>
<dbReference type="InterPro" id="IPR032710">
    <property type="entry name" value="NTF2-like_dom_sf"/>
</dbReference>
<protein>
    <submittedName>
        <fullName evidence="2">Uncharacterized protein (TIGR02246 family)</fullName>
    </submittedName>
</protein>